<dbReference type="AlphaFoldDB" id="A0A319CMJ9"/>
<gene>
    <name evidence="1" type="ORF">BO82DRAFT_397288</name>
</gene>
<dbReference type="EMBL" id="KZ821675">
    <property type="protein sequence ID" value="PYH86706.1"/>
    <property type="molecule type" value="Genomic_DNA"/>
</dbReference>
<proteinExistence type="predicted"/>
<dbReference type="GeneID" id="37141656"/>
<name>A0A319CMJ9_9EURO</name>
<dbReference type="VEuPathDB" id="FungiDB:BO82DRAFT_397288"/>
<organism evidence="1 2">
    <name type="scientific">Aspergillus uvarum CBS 121591</name>
    <dbReference type="NCBI Taxonomy" id="1448315"/>
    <lineage>
        <taxon>Eukaryota</taxon>
        <taxon>Fungi</taxon>
        <taxon>Dikarya</taxon>
        <taxon>Ascomycota</taxon>
        <taxon>Pezizomycotina</taxon>
        <taxon>Eurotiomycetes</taxon>
        <taxon>Eurotiomycetidae</taxon>
        <taxon>Eurotiales</taxon>
        <taxon>Aspergillaceae</taxon>
        <taxon>Aspergillus</taxon>
        <taxon>Aspergillus subgen. Circumdati</taxon>
    </lineage>
</organism>
<evidence type="ECO:0000313" key="2">
    <source>
        <dbReference type="Proteomes" id="UP000248340"/>
    </source>
</evidence>
<dbReference type="RefSeq" id="XP_025496906.1">
    <property type="nucleotide sequence ID" value="XM_025638914.1"/>
</dbReference>
<sequence>MTNREERQSTMYRTRITKIHHPCKPMTQERLKPSPIDRVCRRITLTWNPIPNNTHRYTLCRCILRRSSPSKFVPELTILISGICPRHNNHGRMHKGYGDQNYHQDPYFDQFGGYNAFRLRVFVDFPGIYLNVLGRHAFIAEDEMDTLVADFERVDFQPGSPAVAARVEYLYEVYNEHHEHGVELPEHVVELLRDRTPANETSKYPGIPVERDHFTEWAASPRMREVEVILRGKWAGLPHWAVKP</sequence>
<dbReference type="OrthoDB" id="3200163at2759"/>
<evidence type="ECO:0000313" key="1">
    <source>
        <dbReference type="EMBL" id="PYH86706.1"/>
    </source>
</evidence>
<keyword evidence="2" id="KW-1185">Reference proteome</keyword>
<accession>A0A319CMJ9</accession>
<reference evidence="1 2" key="1">
    <citation type="submission" date="2016-12" db="EMBL/GenBank/DDBJ databases">
        <title>The genomes of Aspergillus section Nigri reveals drivers in fungal speciation.</title>
        <authorList>
            <consortium name="DOE Joint Genome Institute"/>
            <person name="Vesth T.C."/>
            <person name="Nybo J."/>
            <person name="Theobald S."/>
            <person name="Brandl J."/>
            <person name="Frisvad J.C."/>
            <person name="Nielsen K.F."/>
            <person name="Lyhne E.K."/>
            <person name="Kogle M.E."/>
            <person name="Kuo A."/>
            <person name="Riley R."/>
            <person name="Clum A."/>
            <person name="Nolan M."/>
            <person name="Lipzen A."/>
            <person name="Salamov A."/>
            <person name="Henrissat B."/>
            <person name="Wiebenga A."/>
            <person name="De Vries R.P."/>
            <person name="Grigoriev I.V."/>
            <person name="Mortensen U.H."/>
            <person name="Andersen M.R."/>
            <person name="Baker S.E."/>
        </authorList>
    </citation>
    <scope>NUCLEOTIDE SEQUENCE [LARGE SCALE GENOMIC DNA]</scope>
    <source>
        <strain evidence="1 2">CBS 121591</strain>
    </source>
</reference>
<dbReference type="Proteomes" id="UP000248340">
    <property type="component" value="Unassembled WGS sequence"/>
</dbReference>
<protein>
    <submittedName>
        <fullName evidence="1">Uncharacterized protein</fullName>
    </submittedName>
</protein>